<keyword evidence="10 12" id="KW-0472">Membrane</keyword>
<dbReference type="PANTHER" id="PTHR46494:SF3">
    <property type="entry name" value="ZINC TRANSPORT PROTEIN ZNTB"/>
    <property type="match status" value="1"/>
</dbReference>
<dbReference type="Pfam" id="PF01544">
    <property type="entry name" value="CorA"/>
    <property type="match status" value="1"/>
</dbReference>
<proteinExistence type="inferred from homology"/>
<feature type="transmembrane region" description="Helical" evidence="12">
    <location>
        <begin position="281"/>
        <end position="301"/>
    </location>
</feature>
<reference evidence="13 14" key="1">
    <citation type="submission" date="2019-04" db="EMBL/GenBank/DDBJ databases">
        <title>Shimia ponticola sp. nov., isolated from seawater.</title>
        <authorList>
            <person name="Kim Y.-O."/>
            <person name="Yoon J.-H."/>
        </authorList>
    </citation>
    <scope>NUCLEOTIDE SEQUENCE [LARGE SCALE GENOMIC DNA]</scope>
    <source>
        <strain evidence="13 14">MYP11</strain>
    </source>
</reference>
<keyword evidence="6 12" id="KW-0812">Transmembrane</keyword>
<keyword evidence="7" id="KW-0862">Zinc</keyword>
<dbReference type="SUPFAM" id="SSF143865">
    <property type="entry name" value="CorA soluble domain-like"/>
    <property type="match status" value="1"/>
</dbReference>
<gene>
    <name evidence="13" type="ORF">E4Z66_10605</name>
</gene>
<dbReference type="GO" id="GO:0050897">
    <property type="term" value="F:cobalt ion binding"/>
    <property type="evidence" value="ECO:0007669"/>
    <property type="project" value="TreeGrafter"/>
</dbReference>
<evidence type="ECO:0000256" key="1">
    <source>
        <dbReference type="ARBA" id="ARBA00004651"/>
    </source>
</evidence>
<evidence type="ECO:0000256" key="9">
    <source>
        <dbReference type="ARBA" id="ARBA00023065"/>
    </source>
</evidence>
<keyword evidence="14" id="KW-1185">Reference proteome</keyword>
<protein>
    <submittedName>
        <fullName evidence="13">Zinc transporter ZntB</fullName>
    </submittedName>
</protein>
<dbReference type="CDD" id="cd12833">
    <property type="entry name" value="ZntB-like_1"/>
    <property type="match status" value="1"/>
</dbReference>
<name>A0A4S4ND10_9RHOB</name>
<keyword evidence="5" id="KW-0997">Cell inner membrane</keyword>
<keyword evidence="11" id="KW-0175">Coiled coil</keyword>
<evidence type="ECO:0000256" key="3">
    <source>
        <dbReference type="ARBA" id="ARBA00022448"/>
    </source>
</evidence>
<dbReference type="GO" id="GO:0015087">
    <property type="term" value="F:cobalt ion transmembrane transporter activity"/>
    <property type="evidence" value="ECO:0007669"/>
    <property type="project" value="TreeGrafter"/>
</dbReference>
<dbReference type="PANTHER" id="PTHR46494">
    <property type="entry name" value="CORA FAMILY METAL ION TRANSPORTER (EUROFUNG)"/>
    <property type="match status" value="1"/>
</dbReference>
<comment type="similarity">
    <text evidence="2">Belongs to the CorA metal ion transporter (MIT) (TC 1.A.35) family.</text>
</comment>
<feature type="coiled-coil region" evidence="11">
    <location>
        <begin position="200"/>
        <end position="227"/>
    </location>
</feature>
<evidence type="ECO:0000313" key="14">
    <source>
        <dbReference type="Proteomes" id="UP000306602"/>
    </source>
</evidence>
<feature type="transmembrane region" description="Helical" evidence="12">
    <location>
        <begin position="248"/>
        <end position="269"/>
    </location>
</feature>
<keyword evidence="9" id="KW-0406">Ion transport</keyword>
<comment type="caution">
    <text evidence="13">The sequence shown here is derived from an EMBL/GenBank/DDBJ whole genome shotgun (WGS) entry which is preliminary data.</text>
</comment>
<dbReference type="InterPro" id="IPR002523">
    <property type="entry name" value="MgTranspt_CorA/ZnTranspt_ZntB"/>
</dbReference>
<dbReference type="AlphaFoldDB" id="A0A4S4ND10"/>
<dbReference type="GO" id="GO:0005886">
    <property type="term" value="C:plasma membrane"/>
    <property type="evidence" value="ECO:0007669"/>
    <property type="project" value="UniProtKB-SubCell"/>
</dbReference>
<evidence type="ECO:0000256" key="5">
    <source>
        <dbReference type="ARBA" id="ARBA00022519"/>
    </source>
</evidence>
<dbReference type="EMBL" id="SRKY01000002">
    <property type="protein sequence ID" value="THH37354.1"/>
    <property type="molecule type" value="Genomic_DNA"/>
</dbReference>
<evidence type="ECO:0000256" key="2">
    <source>
        <dbReference type="ARBA" id="ARBA00009765"/>
    </source>
</evidence>
<dbReference type="InterPro" id="IPR045861">
    <property type="entry name" value="CorA_cytoplasmic_dom"/>
</dbReference>
<dbReference type="InterPro" id="IPR045863">
    <property type="entry name" value="CorA_TM1_TM2"/>
</dbReference>
<evidence type="ECO:0000256" key="7">
    <source>
        <dbReference type="ARBA" id="ARBA00022833"/>
    </source>
</evidence>
<dbReference type="Proteomes" id="UP000306602">
    <property type="component" value="Unassembled WGS sequence"/>
</dbReference>
<evidence type="ECO:0000256" key="11">
    <source>
        <dbReference type="SAM" id="Coils"/>
    </source>
</evidence>
<evidence type="ECO:0000256" key="8">
    <source>
        <dbReference type="ARBA" id="ARBA00022989"/>
    </source>
</evidence>
<evidence type="ECO:0000256" key="6">
    <source>
        <dbReference type="ARBA" id="ARBA00022692"/>
    </source>
</evidence>
<dbReference type="Gene3D" id="3.30.460.20">
    <property type="entry name" value="CorA soluble domain-like"/>
    <property type="match status" value="1"/>
</dbReference>
<evidence type="ECO:0000256" key="10">
    <source>
        <dbReference type="ARBA" id="ARBA00023136"/>
    </source>
</evidence>
<sequence>MLGGPEMRQSMIEEWQHPSGFRWDHVKLDVAGRAWLDQSGLDPLVIEALAAPDTRPRATFYDDGAVVFLRGVNTNEGAEAEDMVSVRMWVEPGRVVSVWLRPLRAVAQLRSASDLGSGPDGPGAFVSQLALNLSETAAPVISDLADRVDALEESLVDPAVKIPRAALTRLRRTVIALRRYFSPQRDALSELHHVHIPWITDQDRDRLAEATDRMARLTEELEALGHRTQVLQDHIAARQADDLNRQMYLLSVVAALFLPLGFVTGLLGVNVGGLPGTHSDIAFWIVCALMVALGLLQWWIFRAAGIVRRGDD</sequence>
<evidence type="ECO:0000256" key="12">
    <source>
        <dbReference type="SAM" id="Phobius"/>
    </source>
</evidence>
<accession>A0A4S4ND10</accession>
<keyword evidence="3" id="KW-0813">Transport</keyword>
<keyword evidence="4" id="KW-1003">Cell membrane</keyword>
<evidence type="ECO:0000256" key="4">
    <source>
        <dbReference type="ARBA" id="ARBA00022475"/>
    </source>
</evidence>
<comment type="subcellular location">
    <subcellularLocation>
        <location evidence="1">Cell membrane</location>
        <topology evidence="1">Multi-pass membrane protein</topology>
    </subcellularLocation>
</comment>
<dbReference type="GO" id="GO:0015095">
    <property type="term" value="F:magnesium ion transmembrane transporter activity"/>
    <property type="evidence" value="ECO:0007669"/>
    <property type="project" value="TreeGrafter"/>
</dbReference>
<dbReference type="GO" id="GO:0000287">
    <property type="term" value="F:magnesium ion binding"/>
    <property type="evidence" value="ECO:0007669"/>
    <property type="project" value="TreeGrafter"/>
</dbReference>
<evidence type="ECO:0000313" key="13">
    <source>
        <dbReference type="EMBL" id="THH37354.1"/>
    </source>
</evidence>
<organism evidence="13 14">
    <name type="scientific">Aliishimia ponticola</name>
    <dbReference type="NCBI Taxonomy" id="2499833"/>
    <lineage>
        <taxon>Bacteria</taxon>
        <taxon>Pseudomonadati</taxon>
        <taxon>Pseudomonadota</taxon>
        <taxon>Alphaproteobacteria</taxon>
        <taxon>Rhodobacterales</taxon>
        <taxon>Paracoccaceae</taxon>
        <taxon>Aliishimia</taxon>
    </lineage>
</organism>
<dbReference type="Gene3D" id="1.20.58.340">
    <property type="entry name" value="Magnesium transport protein CorA, transmembrane region"/>
    <property type="match status" value="2"/>
</dbReference>
<keyword evidence="8 12" id="KW-1133">Transmembrane helix</keyword>
<dbReference type="SUPFAM" id="SSF144083">
    <property type="entry name" value="Magnesium transport protein CorA, transmembrane region"/>
    <property type="match status" value="1"/>
</dbReference>